<dbReference type="PRINTS" id="PR00313">
    <property type="entry name" value="CABNDNGRPT"/>
</dbReference>
<evidence type="ECO:0000256" key="1">
    <source>
        <dbReference type="ARBA" id="ARBA00004370"/>
    </source>
</evidence>
<dbReference type="GO" id="GO:0005509">
    <property type="term" value="F:calcium ion binding"/>
    <property type="evidence" value="ECO:0007669"/>
    <property type="project" value="InterPro"/>
</dbReference>
<dbReference type="Gene3D" id="2.150.10.10">
    <property type="entry name" value="Serralysin-like metalloprotease, C-terminal"/>
    <property type="match status" value="5"/>
</dbReference>
<dbReference type="PROSITE" id="PS00330">
    <property type="entry name" value="HEMOLYSIN_CALCIUM"/>
    <property type="match status" value="7"/>
</dbReference>
<keyword evidence="7" id="KW-0472">Membrane</keyword>
<dbReference type="SUPFAM" id="SSF51120">
    <property type="entry name" value="beta-Roll"/>
    <property type="match status" value="5"/>
</dbReference>
<gene>
    <name evidence="9" type="ORF">K6K41_13645</name>
</gene>
<feature type="region of interest" description="Disordered" evidence="8">
    <location>
        <begin position="683"/>
        <end position="705"/>
    </location>
</feature>
<dbReference type="GO" id="GO:0090729">
    <property type="term" value="F:toxin activity"/>
    <property type="evidence" value="ECO:0007669"/>
    <property type="project" value="UniProtKB-KW"/>
</dbReference>
<evidence type="ECO:0000256" key="6">
    <source>
        <dbReference type="ARBA" id="ARBA00023026"/>
    </source>
</evidence>
<dbReference type="InterPro" id="IPR001343">
    <property type="entry name" value="Hemolysn_Ca-bd"/>
</dbReference>
<feature type="region of interest" description="Disordered" evidence="8">
    <location>
        <begin position="245"/>
        <end position="269"/>
    </location>
</feature>
<evidence type="ECO:0000256" key="3">
    <source>
        <dbReference type="ARBA" id="ARBA00022525"/>
    </source>
</evidence>
<dbReference type="EMBL" id="CP081869">
    <property type="protein sequence ID" value="QZO02192.1"/>
    <property type="molecule type" value="Genomic_DNA"/>
</dbReference>
<dbReference type="RefSeq" id="WP_261405597.1">
    <property type="nucleotide sequence ID" value="NZ_CP081869.1"/>
</dbReference>
<evidence type="ECO:0000256" key="7">
    <source>
        <dbReference type="ARBA" id="ARBA00023136"/>
    </source>
</evidence>
<evidence type="ECO:0000256" key="2">
    <source>
        <dbReference type="ARBA" id="ARBA00004613"/>
    </source>
</evidence>
<dbReference type="Proteomes" id="UP000825701">
    <property type="component" value="Chromosome"/>
</dbReference>
<reference evidence="9" key="1">
    <citation type="submission" date="2021-08" db="EMBL/GenBank/DDBJ databases">
        <authorList>
            <person name="Zhang H."/>
            <person name="Xu M."/>
            <person name="Yu Z."/>
            <person name="Yang L."/>
            <person name="Cai Y."/>
        </authorList>
    </citation>
    <scope>NUCLEOTIDE SEQUENCE</scope>
    <source>
        <strain evidence="9">CHL1</strain>
    </source>
</reference>
<proteinExistence type="predicted"/>
<dbReference type="InterPro" id="IPR011049">
    <property type="entry name" value="Serralysin-like_metalloprot_C"/>
</dbReference>
<evidence type="ECO:0000256" key="4">
    <source>
        <dbReference type="ARBA" id="ARBA00022656"/>
    </source>
</evidence>
<evidence type="ECO:0000313" key="10">
    <source>
        <dbReference type="Proteomes" id="UP000825701"/>
    </source>
</evidence>
<dbReference type="AlphaFoldDB" id="A0A9E6UMX4"/>
<feature type="region of interest" description="Disordered" evidence="8">
    <location>
        <begin position="1"/>
        <end position="30"/>
    </location>
</feature>
<dbReference type="PANTHER" id="PTHR38340">
    <property type="entry name" value="S-LAYER PROTEIN"/>
    <property type="match status" value="1"/>
</dbReference>
<accession>A0A9E6UMX4</accession>
<organism evidence="9 10">
    <name type="scientific">Chenggangzhangella methanolivorans</name>
    <dbReference type="NCBI Taxonomy" id="1437009"/>
    <lineage>
        <taxon>Bacteria</taxon>
        <taxon>Pseudomonadati</taxon>
        <taxon>Pseudomonadota</taxon>
        <taxon>Alphaproteobacteria</taxon>
        <taxon>Hyphomicrobiales</taxon>
        <taxon>Methylopilaceae</taxon>
        <taxon>Chenggangzhangella</taxon>
    </lineage>
</organism>
<dbReference type="KEGG" id="cmet:K6K41_13645"/>
<keyword evidence="4" id="KW-0800">Toxin</keyword>
<keyword evidence="6" id="KW-0843">Virulence</keyword>
<dbReference type="PANTHER" id="PTHR38340:SF1">
    <property type="entry name" value="S-LAYER PROTEIN"/>
    <property type="match status" value="1"/>
</dbReference>
<sequence>MATIVGGTGDDSLVGQDEPNVIEGRGGNDTLTGGAFEDTLKGGAGNDLLIGNEYDVFIGGEGNDSIEAYGVFPASGYVDAGVGDDVITFHYNAGARIDGGDGYDRLVLSGVRELYNFDVRNVEALEVGDTPFYATFAQLKSLETIRNAEGFEGQRIEIRLDEAGRIDLSPELGSTSAHIRASVYSDTITSGSGDDVIEGGGGRDVFDGGAGNDTLLGDDFGSELLIGGEGNDVLFGGAGENTLLGGDGDDRLSSAGARMSMEGGAGDDVVEMTTGASSGVLDGGEGFDRLIAKGDLTGLAISGFEQLETGTTVTGTIAFFEGFDAILGRGLRGKPDLRLADAGTIDLSDQLDGNGVRLVGSAGDDVITSGAGDDLLKGGAGDDEIHAGAGNDGLTVTAGRDTLFGGEGDDKFNSTKSGGKAVLDGGDGEDVLFARGDITRLEISGIEIFETRGGYVSGTAEQFEGFDVIRVNAEGLDLPVNISLTEAGRLNLSDQLEGRDARLFGSDGDDRLTASGGDDTLEGGDGNDTLIGGAGRDWFFGGEGDDVYVVDDVRDHVDGLGDYGTDTVRASVDYRLVREVENLVLTGSQALDGTGNELDNVLTGNRANNTLEGRGGDDTLDGGEGADVLDGGKGFDTADYRSSEEAVGIDLGDGSAFGGEADFDTLIDVEGVLGSRFADELTGDDGRNRLSGGAGDDTLDGGAGADTLVGGGGNDLVSYQESDARVVIDLEAGTFRGGDAKGDVLTGVERIVGSAFDDKLTGSSGADDLGGSFGDDTIRGGAGDDVIEGGAGSDVLAGGEGRDVFAYVFLRGGERDVIEDFTVGEDRFRFFSGTSGLDVGELGKGDFAFVGEPQGEARLLYDAEKGLLLFDRDGSGDDAAIVIAEIGENLDLSARDFFVV</sequence>
<protein>
    <recommendedName>
        <fullName evidence="11">Calcium-binding protein</fullName>
    </recommendedName>
</protein>
<dbReference type="InterPro" id="IPR003995">
    <property type="entry name" value="RTX_toxin_determinant-A"/>
</dbReference>
<keyword evidence="3" id="KW-0964">Secreted</keyword>
<dbReference type="PRINTS" id="PR01488">
    <property type="entry name" value="RTXTOXINA"/>
</dbReference>
<keyword evidence="5" id="KW-0677">Repeat</keyword>
<dbReference type="InterPro" id="IPR018511">
    <property type="entry name" value="Hemolysin-typ_Ca-bd_CS"/>
</dbReference>
<dbReference type="Gene3D" id="2.160.20.160">
    <property type="match status" value="1"/>
</dbReference>
<dbReference type="GO" id="GO:0016020">
    <property type="term" value="C:membrane"/>
    <property type="evidence" value="ECO:0007669"/>
    <property type="project" value="UniProtKB-SubCell"/>
</dbReference>
<evidence type="ECO:0000256" key="5">
    <source>
        <dbReference type="ARBA" id="ARBA00022737"/>
    </source>
</evidence>
<dbReference type="InterPro" id="IPR050557">
    <property type="entry name" value="RTX_toxin/Mannuronan_C5-epim"/>
</dbReference>
<evidence type="ECO:0000313" key="9">
    <source>
        <dbReference type="EMBL" id="QZO02192.1"/>
    </source>
</evidence>
<evidence type="ECO:0008006" key="11">
    <source>
        <dbReference type="Google" id="ProtNLM"/>
    </source>
</evidence>
<evidence type="ECO:0000256" key="8">
    <source>
        <dbReference type="SAM" id="MobiDB-lite"/>
    </source>
</evidence>
<feature type="region of interest" description="Disordered" evidence="8">
    <location>
        <begin position="507"/>
        <end position="526"/>
    </location>
</feature>
<keyword evidence="10" id="KW-1185">Reference proteome</keyword>
<name>A0A9E6UMX4_9HYPH</name>
<dbReference type="GO" id="GO:0005576">
    <property type="term" value="C:extracellular region"/>
    <property type="evidence" value="ECO:0007669"/>
    <property type="project" value="UniProtKB-SubCell"/>
</dbReference>
<dbReference type="Pfam" id="PF00353">
    <property type="entry name" value="HemolysinCabind"/>
    <property type="match status" value="10"/>
</dbReference>
<comment type="subcellular location">
    <subcellularLocation>
        <location evidence="1">Membrane</location>
    </subcellularLocation>
    <subcellularLocation>
        <location evidence="2">Secreted</location>
    </subcellularLocation>
</comment>